<protein>
    <recommendedName>
        <fullName evidence="5">MFS transporter</fullName>
    </recommendedName>
</protein>
<keyword evidence="1" id="KW-0812">Transmembrane</keyword>
<evidence type="ECO:0000313" key="4">
    <source>
        <dbReference type="Proteomes" id="UP001321748"/>
    </source>
</evidence>
<organism evidence="3 4">
    <name type="scientific">Bombiscardovia apis</name>
    <dbReference type="NCBI Taxonomy" id="2932182"/>
    <lineage>
        <taxon>Bacteria</taxon>
        <taxon>Bacillati</taxon>
        <taxon>Actinomycetota</taxon>
        <taxon>Actinomycetes</taxon>
        <taxon>Bifidobacteriales</taxon>
        <taxon>Bifidobacteriaceae</taxon>
        <taxon>Bombiscardovia</taxon>
    </lineage>
</organism>
<name>A0ABN6SI24_9BIFI</name>
<dbReference type="EMBL" id="AP026800">
    <property type="protein sequence ID" value="BDR54561.1"/>
    <property type="molecule type" value="Genomic_DNA"/>
</dbReference>
<dbReference type="Proteomes" id="UP001321748">
    <property type="component" value="Chromosome"/>
</dbReference>
<keyword evidence="1" id="KW-1133">Transmembrane helix</keyword>
<evidence type="ECO:0000313" key="2">
    <source>
        <dbReference type="EMBL" id="BDR54536.1"/>
    </source>
</evidence>
<feature type="transmembrane region" description="Helical" evidence="1">
    <location>
        <begin position="58"/>
        <end position="79"/>
    </location>
</feature>
<accession>A0ABN6SI24</accession>
<evidence type="ECO:0008006" key="5">
    <source>
        <dbReference type="Google" id="ProtNLM"/>
    </source>
</evidence>
<dbReference type="Gene3D" id="1.20.1250.20">
    <property type="entry name" value="MFS general substrate transporter like domains"/>
    <property type="match status" value="1"/>
</dbReference>
<gene>
    <name evidence="2" type="ORF">KIMH_06470</name>
    <name evidence="3" type="ORF">KIMH_06720</name>
</gene>
<sequence length="83" mass="8792">MALVQGIFVAIDQALNVDVLPSKENAGKDLGFINAATTASQSAGMALTSIIVSTTKTYIYIFPIAIIMSVLPIFFVISIKSVK</sequence>
<dbReference type="SUPFAM" id="SSF103473">
    <property type="entry name" value="MFS general substrate transporter"/>
    <property type="match status" value="1"/>
</dbReference>
<evidence type="ECO:0000313" key="3">
    <source>
        <dbReference type="EMBL" id="BDR54561.1"/>
    </source>
</evidence>
<keyword evidence="4" id="KW-1185">Reference proteome</keyword>
<keyword evidence="1" id="KW-0472">Membrane</keyword>
<proteinExistence type="predicted"/>
<dbReference type="EMBL" id="AP026800">
    <property type="protein sequence ID" value="BDR54536.1"/>
    <property type="molecule type" value="Genomic_DNA"/>
</dbReference>
<evidence type="ECO:0000256" key="1">
    <source>
        <dbReference type="SAM" id="Phobius"/>
    </source>
</evidence>
<dbReference type="InterPro" id="IPR036259">
    <property type="entry name" value="MFS_trans_sf"/>
</dbReference>
<reference evidence="3 4" key="1">
    <citation type="journal article" date="2023" name="Microbiol. Spectr.">
        <title>Symbiosis of Carpenter Bees with Uncharacterized Lactic Acid Bacteria Showing NAD Auxotrophy.</title>
        <authorList>
            <person name="Kawasaki S."/>
            <person name="Ozawa K."/>
            <person name="Mori T."/>
            <person name="Yamamoto A."/>
            <person name="Ito M."/>
            <person name="Ohkuma M."/>
            <person name="Sakamoto M."/>
            <person name="Matsutani M."/>
        </authorList>
    </citation>
    <scope>NUCLEOTIDE SEQUENCE [LARGE SCALE GENOMIC DNA]</scope>
    <source>
        <strain evidence="3 4">KimH</strain>
    </source>
</reference>